<evidence type="ECO:0000313" key="2">
    <source>
        <dbReference type="Proteomes" id="UP001162992"/>
    </source>
</evidence>
<reference evidence="2" key="1">
    <citation type="journal article" date="2024" name="Proc. Natl. Acad. Sci. U.S.A.">
        <title>Extraordinary preservation of gene collinearity over three hundred million years revealed in homosporous lycophytes.</title>
        <authorList>
            <person name="Li C."/>
            <person name="Wickell D."/>
            <person name="Kuo L.Y."/>
            <person name="Chen X."/>
            <person name="Nie B."/>
            <person name="Liao X."/>
            <person name="Peng D."/>
            <person name="Ji J."/>
            <person name="Jenkins J."/>
            <person name="Williams M."/>
            <person name="Shu S."/>
            <person name="Plott C."/>
            <person name="Barry K."/>
            <person name="Rajasekar S."/>
            <person name="Grimwood J."/>
            <person name="Han X."/>
            <person name="Sun S."/>
            <person name="Hou Z."/>
            <person name="He W."/>
            <person name="Dai G."/>
            <person name="Sun C."/>
            <person name="Schmutz J."/>
            <person name="Leebens-Mack J.H."/>
            <person name="Li F.W."/>
            <person name="Wang L."/>
        </authorList>
    </citation>
    <scope>NUCLEOTIDE SEQUENCE [LARGE SCALE GENOMIC DNA]</scope>
    <source>
        <strain evidence="2">cv. PW_Plant_1</strain>
    </source>
</reference>
<organism evidence="1 2">
    <name type="scientific">Diphasiastrum complanatum</name>
    <name type="common">Issler's clubmoss</name>
    <name type="synonym">Lycopodium complanatum</name>
    <dbReference type="NCBI Taxonomy" id="34168"/>
    <lineage>
        <taxon>Eukaryota</taxon>
        <taxon>Viridiplantae</taxon>
        <taxon>Streptophyta</taxon>
        <taxon>Embryophyta</taxon>
        <taxon>Tracheophyta</taxon>
        <taxon>Lycopodiopsida</taxon>
        <taxon>Lycopodiales</taxon>
        <taxon>Lycopodiaceae</taxon>
        <taxon>Lycopodioideae</taxon>
        <taxon>Diphasiastrum</taxon>
    </lineage>
</organism>
<accession>A0ACC2BAQ1</accession>
<sequence>MDGERERDGVEQFVIILLSVANFCVARAILCTILSILSMASWFCCSFIIIMIYLILCCTPIWLDPCMCSLQSFSFFNLCFLACDHVFFFSRSLIVSLMSN</sequence>
<dbReference type="EMBL" id="CM055107">
    <property type="protein sequence ID" value="KAJ7526487.1"/>
    <property type="molecule type" value="Genomic_DNA"/>
</dbReference>
<name>A0ACC2BAQ1_DIPCM</name>
<evidence type="ECO:0000313" key="1">
    <source>
        <dbReference type="EMBL" id="KAJ7526487.1"/>
    </source>
</evidence>
<dbReference type="Proteomes" id="UP001162992">
    <property type="component" value="Chromosome 16"/>
</dbReference>
<comment type="caution">
    <text evidence="1">The sequence shown here is derived from an EMBL/GenBank/DDBJ whole genome shotgun (WGS) entry which is preliminary data.</text>
</comment>
<protein>
    <submittedName>
        <fullName evidence="1">Uncharacterized protein</fullName>
    </submittedName>
</protein>
<keyword evidence="2" id="KW-1185">Reference proteome</keyword>
<gene>
    <name evidence="1" type="ORF">O6H91_16G008600</name>
</gene>
<proteinExistence type="predicted"/>